<sequence>MTEPPWIHPAEGVGAKIHYVVGALGKLIREAAKAELGASETKPGGDRWPLHPG</sequence>
<organism evidence="1 2">
    <name type="scientific">Acetobacter fallax</name>
    <dbReference type="NCBI Taxonomy" id="1737473"/>
    <lineage>
        <taxon>Bacteria</taxon>
        <taxon>Pseudomonadati</taxon>
        <taxon>Pseudomonadota</taxon>
        <taxon>Alphaproteobacteria</taxon>
        <taxon>Acetobacterales</taxon>
        <taxon>Acetobacteraceae</taxon>
        <taxon>Acetobacter</taxon>
    </lineage>
</organism>
<dbReference type="EMBL" id="WOSW01000026">
    <property type="protein sequence ID" value="NHO33375.1"/>
    <property type="molecule type" value="Genomic_DNA"/>
</dbReference>
<accession>A0ABX0KG24</accession>
<dbReference type="Proteomes" id="UP000615326">
    <property type="component" value="Unassembled WGS sequence"/>
</dbReference>
<evidence type="ECO:0000313" key="2">
    <source>
        <dbReference type="Proteomes" id="UP000615326"/>
    </source>
</evidence>
<name>A0ABX0KG24_9PROT</name>
<keyword evidence="2" id="KW-1185">Reference proteome</keyword>
<comment type="caution">
    <text evidence="1">The sequence shown here is derived from an EMBL/GenBank/DDBJ whole genome shotgun (WGS) entry which is preliminary data.</text>
</comment>
<dbReference type="RefSeq" id="WP_173577895.1">
    <property type="nucleotide sequence ID" value="NZ_WOSW01000026.1"/>
</dbReference>
<proteinExistence type="predicted"/>
<protein>
    <submittedName>
        <fullName evidence="1">Uncharacterized protein</fullName>
    </submittedName>
</protein>
<evidence type="ECO:0000313" key="1">
    <source>
        <dbReference type="EMBL" id="NHO33375.1"/>
    </source>
</evidence>
<reference evidence="1 2" key="1">
    <citation type="journal article" date="2020" name="Int. J. Syst. Evol. Microbiol.">
        <title>Novel acetic acid bacteria from cider fermentations: Acetobacter conturbans sp. nov. and Acetobacter fallax sp. nov.</title>
        <authorList>
            <person name="Sombolestani A.S."/>
            <person name="Cleenwerck I."/>
            <person name="Cnockaert M."/>
            <person name="Borremans W."/>
            <person name="Wieme A.D."/>
            <person name="De Vuyst L."/>
            <person name="Vandamme P."/>
        </authorList>
    </citation>
    <scope>NUCLEOTIDE SEQUENCE [LARGE SCALE GENOMIC DNA]</scope>
    <source>
        <strain evidence="1 2">LMG 1637</strain>
    </source>
</reference>
<gene>
    <name evidence="1" type="ORF">GOB84_12520</name>
</gene>